<evidence type="ECO:0000259" key="1">
    <source>
        <dbReference type="Pfam" id="PF01973"/>
    </source>
</evidence>
<proteinExistence type="predicted"/>
<organism evidence="2 3">
    <name type="scientific">Paenibacillus psychroresistens</name>
    <dbReference type="NCBI Taxonomy" id="1778678"/>
    <lineage>
        <taxon>Bacteria</taxon>
        <taxon>Bacillati</taxon>
        <taxon>Bacillota</taxon>
        <taxon>Bacilli</taxon>
        <taxon>Bacillales</taxon>
        <taxon>Paenibacillaceae</taxon>
        <taxon>Paenibacillus</taxon>
    </lineage>
</organism>
<dbReference type="Proteomes" id="UP000426246">
    <property type="component" value="Chromosome"/>
</dbReference>
<gene>
    <name evidence="2" type="ORF">EHS13_00585</name>
</gene>
<dbReference type="PANTHER" id="PTHR41786">
    <property type="entry name" value="MOTILITY ACCESSORY FACTOR MAF"/>
    <property type="match status" value="1"/>
</dbReference>
<name>A0A6B8RCC6_9BACL</name>
<dbReference type="EMBL" id="CP034235">
    <property type="protein sequence ID" value="QGQ93524.1"/>
    <property type="molecule type" value="Genomic_DNA"/>
</dbReference>
<dbReference type="KEGG" id="ppsc:EHS13_00585"/>
<accession>A0A6B8RCC6</accession>
<dbReference type="Pfam" id="PF01973">
    <property type="entry name" value="MptE-like"/>
    <property type="match status" value="1"/>
</dbReference>
<dbReference type="OrthoDB" id="5291305at2"/>
<dbReference type="PANTHER" id="PTHR41786:SF1">
    <property type="entry name" value="6-HYDROXYMETHYLPTERIN DIPHOSPHOKINASE MPTE-LIKE DOMAIN-CONTAINING PROTEIN"/>
    <property type="match status" value="1"/>
</dbReference>
<reference evidence="3" key="1">
    <citation type="submission" date="2018-11" db="EMBL/GenBank/DDBJ databases">
        <title>Complete genome sequence of Paenibacillus sp. ML311-T8.</title>
        <authorList>
            <person name="Nam Y.-D."/>
            <person name="Kang J."/>
            <person name="Chung W.-H."/>
            <person name="Park Y.S."/>
        </authorList>
    </citation>
    <scope>NUCLEOTIDE SEQUENCE [LARGE SCALE GENOMIC DNA]</scope>
    <source>
        <strain evidence="3">ML311-T8</strain>
    </source>
</reference>
<dbReference type="RefSeq" id="WP_155698377.1">
    <property type="nucleotide sequence ID" value="NZ_CP034235.1"/>
</dbReference>
<evidence type="ECO:0000313" key="2">
    <source>
        <dbReference type="EMBL" id="QGQ93524.1"/>
    </source>
</evidence>
<evidence type="ECO:0000313" key="3">
    <source>
        <dbReference type="Proteomes" id="UP000426246"/>
    </source>
</evidence>
<sequence>MIFNKNMEVLKLRYLNAWEYITDRASKLEDLDSLVFPAKNGQPNIKLDLDGKTAYLHSQYNPENEAEQWIAGYHASVKEAKHVFFYGFGMGYHLDKLMRNSKIPYTIYEPNPSVFYNFMQTKLLSDMPIQKLSNVFIGDSADHYIRYYLENFTTDVLIIINPAYERHYPEQTKLFIDIFKEQIRIKAANYKALMGYERLWTYNSESNFKTVLNTQNVIREKKSFFMDKPVILVAAGPSLEDEFDNLRYIKENGLAYIFSVGSAIKALLAQDIYPDAVLSYDPNTYNHRVFNDIIDNKINTIPLIYGSSVGTETVKIYPGPMLHMFTSQDFISAYYLDEEAIQDATSIAILTLQLLAKLNVKTIVLVGQNFAIRNNQFYSKGISYQERPTELTDQERSVLINVESVDGGIAQTQEMHNLSRKQMEHFINAAPHVEVINSTKGGAAIKGTTYIELSEVIKQRLSVKVVEEDWFRGDTTSYDKEVIESRMNAMLKQHEEFGKMMVNIVKIIKKLEVTAHTFHGTKTAAVVNQISLINQELFENLYYSVYLKPMMRVQHDIFQKSLSELNSIENIIEKARAIVKIFGAFILYCQEVRSENESPFQSHIWDIKVFISEA</sequence>
<feature type="domain" description="6-hydroxymethylpterin diphosphokinase MptE-like" evidence="1">
    <location>
        <begin position="206"/>
        <end position="374"/>
    </location>
</feature>
<protein>
    <submittedName>
        <fullName evidence="2">DUF115 domain-containing protein</fullName>
    </submittedName>
</protein>
<keyword evidence="3" id="KW-1185">Reference proteome</keyword>
<dbReference type="InterPro" id="IPR002826">
    <property type="entry name" value="MptE-like"/>
</dbReference>
<dbReference type="AlphaFoldDB" id="A0A6B8RCC6"/>